<dbReference type="SUPFAM" id="SSF51182">
    <property type="entry name" value="RmlC-like cupins"/>
    <property type="match status" value="1"/>
</dbReference>
<dbReference type="SUPFAM" id="SSF53448">
    <property type="entry name" value="Nucleotide-diphospho-sugar transferases"/>
    <property type="match status" value="1"/>
</dbReference>
<dbReference type="InterPro" id="IPR001538">
    <property type="entry name" value="Man6P_isomerase-2_C"/>
</dbReference>
<dbReference type="CDD" id="cd02213">
    <property type="entry name" value="cupin_PMI_typeII_C"/>
    <property type="match status" value="1"/>
</dbReference>
<dbReference type="Gene3D" id="2.60.120.10">
    <property type="entry name" value="Jelly Rolls"/>
    <property type="match status" value="1"/>
</dbReference>
<dbReference type="Proteomes" id="UP000184404">
    <property type="component" value="Unassembled WGS sequence"/>
</dbReference>
<dbReference type="InterPro" id="IPR029044">
    <property type="entry name" value="Nucleotide-diphossugar_trans"/>
</dbReference>
<dbReference type="STRING" id="1123243.SAMN02745190_00138"/>
<dbReference type="PANTHER" id="PTHR46390">
    <property type="entry name" value="MANNOSE-1-PHOSPHATE GUANYLYLTRANSFERASE"/>
    <property type="match status" value="1"/>
</dbReference>
<feature type="domain" description="Mannose-6-phosphate isomerase type II C-terminal" evidence="2">
    <location>
        <begin position="335"/>
        <end position="431"/>
    </location>
</feature>
<keyword evidence="3" id="KW-0808">Transferase</keyword>
<evidence type="ECO:0000259" key="1">
    <source>
        <dbReference type="Pfam" id="PF00483"/>
    </source>
</evidence>
<dbReference type="InterPro" id="IPR014710">
    <property type="entry name" value="RmlC-like_jellyroll"/>
</dbReference>
<evidence type="ECO:0000313" key="4">
    <source>
        <dbReference type="Proteomes" id="UP000184404"/>
    </source>
</evidence>
<dbReference type="EMBL" id="FQUG01000002">
    <property type="protein sequence ID" value="SHE31655.1"/>
    <property type="molecule type" value="Genomic_DNA"/>
</dbReference>
<dbReference type="AlphaFoldDB" id="A0A1M4SHG6"/>
<name>A0A1M4SHG6_9FIRM</name>
<dbReference type="RefSeq" id="WP_072934266.1">
    <property type="nucleotide sequence ID" value="NZ_FQUG01000002.1"/>
</dbReference>
<dbReference type="GO" id="GO:0005976">
    <property type="term" value="P:polysaccharide metabolic process"/>
    <property type="evidence" value="ECO:0007669"/>
    <property type="project" value="InterPro"/>
</dbReference>
<dbReference type="Pfam" id="PF00483">
    <property type="entry name" value="NTP_transferase"/>
    <property type="match status" value="1"/>
</dbReference>
<dbReference type="GO" id="GO:0004475">
    <property type="term" value="F:mannose-1-phosphate guanylyltransferase (GTP) activity"/>
    <property type="evidence" value="ECO:0007669"/>
    <property type="project" value="TreeGrafter"/>
</dbReference>
<dbReference type="OrthoDB" id="9806359at2"/>
<dbReference type="PANTHER" id="PTHR46390:SF1">
    <property type="entry name" value="MANNOSE-1-PHOSPHATE GUANYLYLTRANSFERASE"/>
    <property type="match status" value="1"/>
</dbReference>
<organism evidence="3 4">
    <name type="scientific">Schwartzia succinivorans DSM 10502</name>
    <dbReference type="NCBI Taxonomy" id="1123243"/>
    <lineage>
        <taxon>Bacteria</taxon>
        <taxon>Bacillati</taxon>
        <taxon>Bacillota</taxon>
        <taxon>Negativicutes</taxon>
        <taxon>Selenomonadales</taxon>
        <taxon>Selenomonadaceae</taxon>
        <taxon>Schwartzia</taxon>
    </lineage>
</organism>
<evidence type="ECO:0000313" key="3">
    <source>
        <dbReference type="EMBL" id="SHE31655.1"/>
    </source>
</evidence>
<dbReference type="Gene3D" id="3.90.550.10">
    <property type="entry name" value="Spore Coat Polysaccharide Biosynthesis Protein SpsA, Chain A"/>
    <property type="match status" value="1"/>
</dbReference>
<accession>A0A1M4SHG6</accession>
<evidence type="ECO:0000259" key="2">
    <source>
        <dbReference type="Pfam" id="PF01050"/>
    </source>
</evidence>
<dbReference type="Pfam" id="PF01050">
    <property type="entry name" value="MannoseP_isomer"/>
    <property type="match status" value="1"/>
</dbReference>
<proteinExistence type="predicted"/>
<protein>
    <submittedName>
        <fullName evidence="3">Mannose-1-phosphate guanylyltransferase</fullName>
    </submittedName>
</protein>
<dbReference type="GO" id="GO:0009298">
    <property type="term" value="P:GDP-mannose biosynthetic process"/>
    <property type="evidence" value="ECO:0007669"/>
    <property type="project" value="TreeGrafter"/>
</dbReference>
<feature type="domain" description="Nucleotidyl transferase" evidence="1">
    <location>
        <begin position="4"/>
        <end position="266"/>
    </location>
</feature>
<keyword evidence="3" id="KW-0548">Nucleotidyltransferase</keyword>
<gene>
    <name evidence="3" type="ORF">SAMN02745190_00138</name>
</gene>
<sequence length="436" mass="48315">MNIVLLSGGSGKRLWPLSNDIRSKQFIKIFPSENGGRISMVQRVYGQIRNALGDVSVTVATSRSQASILSSQLSEDVDLSIEPCRRDTFPAMALVAAYLHDVKHVDENETVVVCPIDPYVEESYFSALKALAEIAEKGQVNLALMGIEPTYPSEKYGYILPKSKAQIAEVASFKEKPDVKTAQKYIDEGALWNGGVFAFKLGYLLGKAQENIGFSSYEELFSKYDTLEKISFDYAVVEKEPSIAVMRYGGKWKDLGTWNTLTEAMQVSSIGKAVLADTCEDVHVINELDVPILCLGLKNMVIAASPEGILVTDKNQSSYIKPFVEAFHQPIMYAEKAWGSYKVVDIGEDSLTIKVTLLAGHKMNYHSHERRDEVWTILSGTGKAVLDGKEQSVSPGGIIKIPTGCKHTIYAEEDLQLIEIQRGKDIDVNDKKKWEL</sequence>
<dbReference type="InterPro" id="IPR051161">
    <property type="entry name" value="Mannose-6P_isomerase_type2"/>
</dbReference>
<dbReference type="InterPro" id="IPR011051">
    <property type="entry name" value="RmlC_Cupin_sf"/>
</dbReference>
<keyword evidence="4" id="KW-1185">Reference proteome</keyword>
<reference evidence="3 4" key="1">
    <citation type="submission" date="2016-11" db="EMBL/GenBank/DDBJ databases">
        <authorList>
            <person name="Jaros S."/>
            <person name="Januszkiewicz K."/>
            <person name="Wedrychowicz H."/>
        </authorList>
    </citation>
    <scope>NUCLEOTIDE SEQUENCE [LARGE SCALE GENOMIC DNA]</scope>
    <source>
        <strain evidence="3 4">DSM 10502</strain>
    </source>
</reference>
<dbReference type="InterPro" id="IPR005835">
    <property type="entry name" value="NTP_transferase_dom"/>
</dbReference>